<evidence type="ECO:0000256" key="6">
    <source>
        <dbReference type="ARBA" id="ARBA00022723"/>
    </source>
</evidence>
<dbReference type="InterPro" id="IPR015813">
    <property type="entry name" value="Pyrv/PenolPyrv_kinase-like_dom"/>
</dbReference>
<dbReference type="Proteomes" id="UP000317909">
    <property type="component" value="Chromosome"/>
</dbReference>
<dbReference type="Gene3D" id="3.10.400.10">
    <property type="entry name" value="Sulfate adenylyltransferase"/>
    <property type="match status" value="1"/>
</dbReference>
<organism evidence="17 18">
    <name type="scientific">Lacipirellula limnantheis</name>
    <dbReference type="NCBI Taxonomy" id="2528024"/>
    <lineage>
        <taxon>Bacteria</taxon>
        <taxon>Pseudomonadati</taxon>
        <taxon>Planctomycetota</taxon>
        <taxon>Planctomycetia</taxon>
        <taxon>Pirellulales</taxon>
        <taxon>Lacipirellulaceae</taxon>
        <taxon>Lacipirellula</taxon>
    </lineage>
</organism>
<protein>
    <recommendedName>
        <fullName evidence="4 13">Pyruvate kinase</fullName>
        <ecNumber evidence="4 13">2.7.1.40</ecNumber>
    </recommendedName>
</protein>
<dbReference type="GO" id="GO:0005524">
    <property type="term" value="F:ATP binding"/>
    <property type="evidence" value="ECO:0007669"/>
    <property type="project" value="UniProtKB-KW"/>
</dbReference>
<dbReference type="Pfam" id="PF00224">
    <property type="entry name" value="PK"/>
    <property type="match status" value="1"/>
</dbReference>
<evidence type="ECO:0000256" key="13">
    <source>
        <dbReference type="RuleBase" id="RU000504"/>
    </source>
</evidence>
<dbReference type="Gene3D" id="3.40.50.620">
    <property type="entry name" value="HUPs"/>
    <property type="match status" value="1"/>
</dbReference>
<dbReference type="Gene3D" id="2.40.33.10">
    <property type="entry name" value="PK beta-barrel domain-like"/>
    <property type="match status" value="1"/>
</dbReference>
<comment type="pathway">
    <text evidence="1 13">Carbohydrate degradation; glycolysis; pyruvate from D-glyceraldehyde 3-phosphate: step 5/5.</text>
</comment>
<dbReference type="InterPro" id="IPR015793">
    <property type="entry name" value="Pyrv_Knase_brl"/>
</dbReference>
<dbReference type="PANTHER" id="PTHR43509:SF1">
    <property type="entry name" value="SULFATE ADENYLYLTRANSFERASE"/>
    <property type="match status" value="1"/>
</dbReference>
<dbReference type="InterPro" id="IPR011037">
    <property type="entry name" value="Pyrv_Knase-like_insert_dom_sf"/>
</dbReference>
<evidence type="ECO:0000256" key="4">
    <source>
        <dbReference type="ARBA" id="ARBA00012142"/>
    </source>
</evidence>
<dbReference type="GO" id="GO:0030955">
    <property type="term" value="F:potassium ion binding"/>
    <property type="evidence" value="ECO:0007669"/>
    <property type="project" value="InterPro"/>
</dbReference>
<dbReference type="InterPro" id="IPR014729">
    <property type="entry name" value="Rossmann-like_a/b/a_fold"/>
</dbReference>
<evidence type="ECO:0000256" key="8">
    <source>
        <dbReference type="ARBA" id="ARBA00022777"/>
    </source>
</evidence>
<dbReference type="SUPFAM" id="SSF51621">
    <property type="entry name" value="Phosphoenolpyruvate/pyruvate domain"/>
    <property type="match status" value="1"/>
</dbReference>
<dbReference type="RefSeq" id="WP_168206755.1">
    <property type="nucleotide sequence ID" value="NZ_CP036339.1"/>
</dbReference>
<evidence type="ECO:0000313" key="18">
    <source>
        <dbReference type="Proteomes" id="UP000317909"/>
    </source>
</evidence>
<proteinExistence type="inferred from homology"/>
<dbReference type="GO" id="GO:0004781">
    <property type="term" value="F:sulfate adenylyltransferase (ATP) activity"/>
    <property type="evidence" value="ECO:0007669"/>
    <property type="project" value="InterPro"/>
</dbReference>
<dbReference type="SUPFAM" id="SSF88697">
    <property type="entry name" value="PUA domain-like"/>
    <property type="match status" value="1"/>
</dbReference>
<dbReference type="InterPro" id="IPR024951">
    <property type="entry name" value="Sulfurylase_cat_dom"/>
</dbReference>
<evidence type="ECO:0000256" key="10">
    <source>
        <dbReference type="ARBA" id="ARBA00022842"/>
    </source>
</evidence>
<evidence type="ECO:0000256" key="2">
    <source>
        <dbReference type="ARBA" id="ARBA00005048"/>
    </source>
</evidence>
<evidence type="ECO:0000259" key="14">
    <source>
        <dbReference type="Pfam" id="PF00224"/>
    </source>
</evidence>
<keyword evidence="9" id="KW-0067">ATP-binding</keyword>
<dbReference type="InterPro" id="IPR015806">
    <property type="entry name" value="Pyrv_Knase_insert_dom_sf"/>
</dbReference>
<evidence type="ECO:0000256" key="11">
    <source>
        <dbReference type="ARBA" id="ARBA00023152"/>
    </source>
</evidence>
<dbReference type="SUPFAM" id="SSF50800">
    <property type="entry name" value="PK beta-barrel domain-like"/>
    <property type="match status" value="1"/>
</dbReference>
<sequence length="727" mass="79576">MSSRRIVSVLCTLGPSSLNRGAIERLQSRGVDLFRINLSHTPLDRVADTIKTIQSFSQVPVCLDTEGAQVRTGTLAASVEIQDRQHVTVTRETIIGDGQRFTLTPPSVFDDLKPNTLIGVDFDGVVLLVLQETAGGVDTVVLNGGRVGSNKAVTVDPAPILPALSEKDLAAVRIGLEHGVRHFALSFANSAEDVRQLRELVGPDSTIISKIESKRGVRNIDSILAETDEILIDRGDLSREVPLENLPFLQKAIIRKANIAKVPVNVATNLLESMIVNRKPTRAELNDIVNTMLDGANGLVLAAETAIGSHPVRTVDIVLGLIERYRRSLEGYRIADLLDGGSVLLPSPHGSETARPLRLLSHGSSMRRHSSRYPSIEIDLETSMDVEQLAHGVYSPLRGFMTREELESVLDRNRLPDGQVWTMPIVLQGKSQEFAAFQPGQSIRLIDQRTGESTAILHLEDKYEVELEQTAKRWFGTADRAHPGVARFMSRGVTLLGGPIEYLGPASVARSPYQLTPQQTRMIFDVKGWTKIVAFHTRNVPHRGHEHVIANACERASADGILIHPVIGPKKKGDFTPQAVMGAYERLISARVPNALLAAFSTYSRYCGPREAVFTALCRKNFGCTHFVLGRDHTGVGGFYTPNQNRDLFESLGDIGIAPVFFDSVHFSDQADDTIESATLGDGRAISGTAVRDLIAQGQVVPDWCMRTDISNWLLEMQGAGHSLFIE</sequence>
<evidence type="ECO:0000256" key="1">
    <source>
        <dbReference type="ARBA" id="ARBA00004997"/>
    </source>
</evidence>
<dbReference type="GO" id="GO:0004743">
    <property type="term" value="F:pyruvate kinase activity"/>
    <property type="evidence" value="ECO:0007669"/>
    <property type="project" value="UniProtKB-EC"/>
</dbReference>
<dbReference type="AlphaFoldDB" id="A0A517TVE9"/>
<name>A0A517TVE9_9BACT</name>
<evidence type="ECO:0000313" key="17">
    <source>
        <dbReference type="EMBL" id="QDT72355.1"/>
    </source>
</evidence>
<dbReference type="SUPFAM" id="SSF52374">
    <property type="entry name" value="Nucleotidylyl transferase"/>
    <property type="match status" value="1"/>
</dbReference>
<dbReference type="GO" id="GO:0016301">
    <property type="term" value="F:kinase activity"/>
    <property type="evidence" value="ECO:0007669"/>
    <property type="project" value="UniProtKB-KW"/>
</dbReference>
<keyword evidence="8 13" id="KW-0418">Kinase</keyword>
<dbReference type="Pfam" id="PF14306">
    <property type="entry name" value="PUA_2"/>
    <property type="match status" value="1"/>
</dbReference>
<dbReference type="InterPro" id="IPR040442">
    <property type="entry name" value="Pyrv_kinase-like_dom_sf"/>
</dbReference>
<dbReference type="PRINTS" id="PR01050">
    <property type="entry name" value="PYRUVTKNASE"/>
</dbReference>
<keyword evidence="18" id="KW-1185">Reference proteome</keyword>
<evidence type="ECO:0000256" key="12">
    <source>
        <dbReference type="ARBA" id="ARBA00023317"/>
    </source>
</evidence>
<dbReference type="Gene3D" id="3.20.20.60">
    <property type="entry name" value="Phosphoenolpyruvate-binding domains"/>
    <property type="match status" value="1"/>
</dbReference>
<dbReference type="InterPro" id="IPR001697">
    <property type="entry name" value="Pyr_Knase"/>
</dbReference>
<evidence type="ECO:0000259" key="16">
    <source>
        <dbReference type="Pfam" id="PF14306"/>
    </source>
</evidence>
<dbReference type="GO" id="GO:0000287">
    <property type="term" value="F:magnesium ion binding"/>
    <property type="evidence" value="ECO:0007669"/>
    <property type="project" value="InterPro"/>
</dbReference>
<evidence type="ECO:0000259" key="15">
    <source>
        <dbReference type="Pfam" id="PF01747"/>
    </source>
</evidence>
<dbReference type="KEGG" id="llh:I41_15280"/>
<dbReference type="InterPro" id="IPR025980">
    <property type="entry name" value="ATP-Sase_PUA-like_dom"/>
</dbReference>
<dbReference type="PANTHER" id="PTHR43509">
    <property type="match status" value="1"/>
</dbReference>
<reference evidence="17 18" key="1">
    <citation type="submission" date="2019-02" db="EMBL/GenBank/DDBJ databases">
        <title>Deep-cultivation of Planctomycetes and their phenomic and genomic characterization uncovers novel biology.</title>
        <authorList>
            <person name="Wiegand S."/>
            <person name="Jogler M."/>
            <person name="Boedeker C."/>
            <person name="Pinto D."/>
            <person name="Vollmers J."/>
            <person name="Rivas-Marin E."/>
            <person name="Kohn T."/>
            <person name="Peeters S.H."/>
            <person name="Heuer A."/>
            <person name="Rast P."/>
            <person name="Oberbeckmann S."/>
            <person name="Bunk B."/>
            <person name="Jeske O."/>
            <person name="Meyerdierks A."/>
            <person name="Storesund J.E."/>
            <person name="Kallscheuer N."/>
            <person name="Luecker S."/>
            <person name="Lage O.M."/>
            <person name="Pohl T."/>
            <person name="Merkel B.J."/>
            <person name="Hornburger P."/>
            <person name="Mueller R.-W."/>
            <person name="Bruemmer F."/>
            <person name="Labrenz M."/>
            <person name="Spormann A.M."/>
            <person name="Op den Camp H."/>
            <person name="Overmann J."/>
            <person name="Amann R."/>
            <person name="Jetten M.S.M."/>
            <person name="Mascher T."/>
            <person name="Medema M.H."/>
            <person name="Devos D.P."/>
            <person name="Kaster A.-K."/>
            <person name="Ovreas L."/>
            <person name="Rohde M."/>
            <person name="Galperin M.Y."/>
            <person name="Jogler C."/>
        </authorList>
    </citation>
    <scope>NUCLEOTIDE SEQUENCE [LARGE SCALE GENOMIC DNA]</scope>
    <source>
        <strain evidence="17 18">I41</strain>
    </source>
</reference>
<dbReference type="UniPathway" id="UPA00109">
    <property type="reaction ID" value="UER00188"/>
</dbReference>
<dbReference type="InterPro" id="IPR015947">
    <property type="entry name" value="PUA-like_sf"/>
</dbReference>
<dbReference type="EMBL" id="CP036339">
    <property type="protein sequence ID" value="QDT72355.1"/>
    <property type="molecule type" value="Genomic_DNA"/>
</dbReference>
<feature type="domain" description="Pyruvate kinase barrel" evidence="14">
    <location>
        <begin position="6"/>
        <end position="315"/>
    </location>
</feature>
<keyword evidence="11 13" id="KW-0324">Glycolysis</keyword>
<evidence type="ECO:0000256" key="7">
    <source>
        <dbReference type="ARBA" id="ARBA00022741"/>
    </source>
</evidence>
<evidence type="ECO:0000256" key="3">
    <source>
        <dbReference type="ARBA" id="ARBA00008663"/>
    </source>
</evidence>
<comment type="pathway">
    <text evidence="2">Sulfur metabolism; hydrogen sulfide biosynthesis; sulfite from sulfate: step 1/3.</text>
</comment>
<gene>
    <name evidence="17" type="primary">sat</name>
    <name evidence="17" type="ORF">I41_15280</name>
</gene>
<comment type="similarity">
    <text evidence="3 13">Belongs to the pyruvate kinase family.</text>
</comment>
<keyword evidence="17" id="KW-0548">Nucleotidyltransferase</keyword>
<keyword evidence="12" id="KW-0670">Pyruvate</keyword>
<evidence type="ECO:0000256" key="9">
    <source>
        <dbReference type="ARBA" id="ARBA00022840"/>
    </source>
</evidence>
<comment type="catalytic activity">
    <reaction evidence="13">
        <text>pyruvate + ATP = phosphoenolpyruvate + ADP + H(+)</text>
        <dbReference type="Rhea" id="RHEA:18157"/>
        <dbReference type="ChEBI" id="CHEBI:15361"/>
        <dbReference type="ChEBI" id="CHEBI:15378"/>
        <dbReference type="ChEBI" id="CHEBI:30616"/>
        <dbReference type="ChEBI" id="CHEBI:58702"/>
        <dbReference type="ChEBI" id="CHEBI:456216"/>
        <dbReference type="EC" id="2.7.1.40"/>
    </reaction>
</comment>
<keyword evidence="7" id="KW-0547">Nucleotide-binding</keyword>
<feature type="domain" description="Sulphate adenylyltransferase catalytic" evidence="15">
    <location>
        <begin position="513"/>
        <end position="716"/>
    </location>
</feature>
<keyword evidence="10 13" id="KW-0460">Magnesium</keyword>
<evidence type="ECO:0000256" key="5">
    <source>
        <dbReference type="ARBA" id="ARBA00022679"/>
    </source>
</evidence>
<dbReference type="Pfam" id="PF01747">
    <property type="entry name" value="ATP-sulfurylase"/>
    <property type="match status" value="1"/>
</dbReference>
<keyword evidence="5 13" id="KW-0808">Transferase</keyword>
<keyword evidence="6" id="KW-0479">Metal-binding</keyword>
<accession>A0A517TVE9</accession>
<feature type="domain" description="ATP-sulfurylase PUA-like" evidence="16">
    <location>
        <begin position="348"/>
        <end position="503"/>
    </location>
</feature>
<dbReference type="EC" id="2.7.1.40" evidence="4 13"/>